<gene>
    <name evidence="1" type="ORF">DSM00_2653</name>
</gene>
<dbReference type="Proteomes" id="UP000289238">
    <property type="component" value="Unassembled WGS sequence"/>
</dbReference>
<dbReference type="OrthoDB" id="1425673at2"/>
<evidence type="ECO:0000313" key="2">
    <source>
        <dbReference type="Proteomes" id="UP000289238"/>
    </source>
</evidence>
<dbReference type="AlphaFoldDB" id="A0A4Q0P535"/>
<accession>A0A4Q0P535</accession>
<keyword evidence="2" id="KW-1185">Reference proteome</keyword>
<organism evidence="1 2">
    <name type="scientific">Leeuwenhoekiella aequorea</name>
    <dbReference type="NCBI Taxonomy" id="283736"/>
    <lineage>
        <taxon>Bacteria</taxon>
        <taxon>Pseudomonadati</taxon>
        <taxon>Bacteroidota</taxon>
        <taxon>Flavobacteriia</taxon>
        <taxon>Flavobacteriales</taxon>
        <taxon>Flavobacteriaceae</taxon>
        <taxon>Leeuwenhoekiella</taxon>
    </lineage>
</organism>
<sequence length="211" mass="24961">MKYLFLSLIILLTACNSQKNTAQFSAKSKPVKTRIDKHYAINNDEQEELIEYSEMHFDRKENPILYIDHLSEPKDTISDFPEYKEKITGTKICLYDNEVALVCRDTSATLIKNYEIPESDLPTSYELYDSEGLQAIIEYYQEDNNFPYRKYFMTNRKTDKYGSLTSYLKKSYYLPKDFEPTNEESLKIESDGLQEFDNVERVVSEYTYYEN</sequence>
<dbReference type="EMBL" id="QOVM01000006">
    <property type="protein sequence ID" value="RXG21136.1"/>
    <property type="molecule type" value="Genomic_DNA"/>
</dbReference>
<dbReference type="RefSeq" id="WP_128758408.1">
    <property type="nucleotide sequence ID" value="NZ_QOVM01000006.1"/>
</dbReference>
<name>A0A4Q0P535_9FLAO</name>
<evidence type="ECO:0000313" key="1">
    <source>
        <dbReference type="EMBL" id="RXG21136.1"/>
    </source>
</evidence>
<proteinExistence type="predicted"/>
<dbReference type="PROSITE" id="PS51257">
    <property type="entry name" value="PROKAR_LIPOPROTEIN"/>
    <property type="match status" value="1"/>
</dbReference>
<evidence type="ECO:0008006" key="3">
    <source>
        <dbReference type="Google" id="ProtNLM"/>
    </source>
</evidence>
<reference evidence="1 2" key="1">
    <citation type="submission" date="2018-07" db="EMBL/GenBank/DDBJ databases">
        <title>Leeuwenhoekiella genomics.</title>
        <authorList>
            <person name="Tahon G."/>
            <person name="Willems A."/>
        </authorList>
    </citation>
    <scope>NUCLEOTIDE SEQUENCE [LARGE SCALE GENOMIC DNA]</scope>
    <source>
        <strain evidence="1 2">LMG 22550</strain>
    </source>
</reference>
<protein>
    <recommendedName>
        <fullName evidence="3">Lipoprotein</fullName>
    </recommendedName>
</protein>
<comment type="caution">
    <text evidence="1">The sequence shown here is derived from an EMBL/GenBank/DDBJ whole genome shotgun (WGS) entry which is preliminary data.</text>
</comment>